<keyword evidence="5" id="KW-1185">Reference proteome</keyword>
<dbReference type="RefSeq" id="WP_046425910.1">
    <property type="nucleotide sequence ID" value="NZ_LBDA02000036.1"/>
</dbReference>
<evidence type="ECO:0000256" key="1">
    <source>
        <dbReference type="SAM" id="MobiDB-lite"/>
    </source>
</evidence>
<accession>A0A1J4PZP7</accession>
<dbReference type="OrthoDB" id="4230904at2"/>
<evidence type="ECO:0000256" key="2">
    <source>
        <dbReference type="SAM" id="Phobius"/>
    </source>
</evidence>
<feature type="compositionally biased region" description="Low complexity" evidence="1">
    <location>
        <begin position="298"/>
        <end position="318"/>
    </location>
</feature>
<name>A0A1J4PZP7_9ACTN</name>
<keyword evidence="2" id="KW-0472">Membrane</keyword>
<feature type="transmembrane region" description="Helical" evidence="2">
    <location>
        <begin position="125"/>
        <end position="149"/>
    </location>
</feature>
<dbReference type="Pfam" id="PF19803">
    <property type="entry name" value="DUF6286"/>
    <property type="match status" value="1"/>
</dbReference>
<feature type="transmembrane region" description="Helical" evidence="2">
    <location>
        <begin position="174"/>
        <end position="194"/>
    </location>
</feature>
<feature type="region of interest" description="Disordered" evidence="1">
    <location>
        <begin position="279"/>
        <end position="318"/>
    </location>
</feature>
<evidence type="ECO:0000313" key="5">
    <source>
        <dbReference type="Proteomes" id="UP000034838"/>
    </source>
</evidence>
<evidence type="ECO:0000313" key="4">
    <source>
        <dbReference type="EMBL" id="OIK26403.1"/>
    </source>
</evidence>
<organism evidence="4 5">
    <name type="scientific">Streptomyces malaysiense</name>
    <dbReference type="NCBI Taxonomy" id="1428626"/>
    <lineage>
        <taxon>Bacteria</taxon>
        <taxon>Bacillati</taxon>
        <taxon>Actinomycetota</taxon>
        <taxon>Actinomycetes</taxon>
        <taxon>Kitasatosporales</taxon>
        <taxon>Streptomycetaceae</taxon>
        <taxon>Streptomyces</taxon>
    </lineage>
</organism>
<keyword evidence="2" id="KW-0812">Transmembrane</keyword>
<feature type="domain" description="DUF6286" evidence="3">
    <location>
        <begin position="183"/>
        <end position="286"/>
    </location>
</feature>
<sequence length="318" mass="32765">MTTAAQRGTTTVTDRAVRRIAERAAEETLAGRTSKAAASVDGHRARVALDVTLPYPAPLTETVRGLREHVVARTRELTGLDVPAARIRVTSLAPVAGGTGEAGTCPAPPAGRTPRRLWSRRRVPAAAQAALAAAVCGALALDLVMVHAAHRPAAGWRVAAAHWLSEHGPGDRPVAVGGGLAALLGLWMIVLAVTPGLRRRVTVRSHAARVVVAVDRPAVEALVRDAVGEVAGVGAVRVRVRRHRVSVRAGLLFGDRAGVRADVTAAAGGALASCGLRQPHRPRVRVTPSAVRQPPAPDAATAPRPAAPGLGALPEGEA</sequence>
<reference evidence="4" key="1">
    <citation type="submission" date="2016-10" db="EMBL/GenBank/DDBJ databases">
        <title>Genome sequence of Streptomyces malaysiense MUSC 136.</title>
        <authorList>
            <person name="Lee L.-H."/>
            <person name="Ser H.-L."/>
        </authorList>
    </citation>
    <scope>NUCLEOTIDE SEQUENCE [LARGE SCALE GENOMIC DNA]</scope>
    <source>
        <strain evidence="4">MUSC 136</strain>
    </source>
</reference>
<proteinExistence type="predicted"/>
<protein>
    <recommendedName>
        <fullName evidence="3">DUF6286 domain-containing protein</fullName>
    </recommendedName>
</protein>
<dbReference type="InterPro" id="IPR046253">
    <property type="entry name" value="DUF6286"/>
</dbReference>
<dbReference type="EMBL" id="LBDA02000036">
    <property type="protein sequence ID" value="OIK26403.1"/>
    <property type="molecule type" value="Genomic_DNA"/>
</dbReference>
<dbReference type="Proteomes" id="UP000034838">
    <property type="component" value="Unassembled WGS sequence"/>
</dbReference>
<evidence type="ECO:0000259" key="3">
    <source>
        <dbReference type="Pfam" id="PF19803"/>
    </source>
</evidence>
<dbReference type="AlphaFoldDB" id="A0A1J4PZP7"/>
<gene>
    <name evidence="4" type="ORF">VT52_016480</name>
</gene>
<keyword evidence="2" id="KW-1133">Transmembrane helix</keyword>
<comment type="caution">
    <text evidence="4">The sequence shown here is derived from an EMBL/GenBank/DDBJ whole genome shotgun (WGS) entry which is preliminary data.</text>
</comment>